<protein>
    <submittedName>
        <fullName evidence="2">Uncharacterized protein</fullName>
    </submittedName>
</protein>
<dbReference type="RefSeq" id="XP_961436.1">
    <property type="nucleotide sequence ID" value="XM_956343.1"/>
</dbReference>
<gene>
    <name evidence="2" type="ORF">NCU01350</name>
</gene>
<keyword evidence="3" id="KW-1185">Reference proteome</keyword>
<sequence length="94" mass="9917">MEAVHNSLATPSACPEEEEVAVYGGSIFTRIEIKTRSSSVGLERTGARLGLILVLVMGGALGCSALTENGPRRHQHADDVVVPLSHAPVRIINS</sequence>
<proteinExistence type="predicted"/>
<dbReference type="KEGG" id="ncr:NCU01350"/>
<keyword evidence="1" id="KW-1133">Transmembrane helix</keyword>
<dbReference type="PaxDb" id="5141-EFNCRP00000004165"/>
<dbReference type="HOGENOM" id="CLU_2386712_0_0_1"/>
<dbReference type="InParanoid" id="Q1K7S8"/>
<evidence type="ECO:0000256" key="1">
    <source>
        <dbReference type="SAM" id="Phobius"/>
    </source>
</evidence>
<keyword evidence="1" id="KW-0472">Membrane</keyword>
<name>Q1K7S8_NEUCR</name>
<accession>Q1K7S8</accession>
<dbReference type="AlphaFoldDB" id="Q1K7S8"/>
<keyword evidence="1" id="KW-0812">Transmembrane</keyword>
<reference evidence="2 3" key="1">
    <citation type="journal article" date="2003" name="Nature">
        <title>The genome sequence of the filamentous fungus Neurospora crassa.</title>
        <authorList>
            <person name="Galagan J.E."/>
            <person name="Calvo S.E."/>
            <person name="Borkovich K.A."/>
            <person name="Selker E.U."/>
            <person name="Read N.D."/>
            <person name="Jaffe D."/>
            <person name="FitzHugh W."/>
            <person name="Ma L.J."/>
            <person name="Smirnov S."/>
            <person name="Purcell S."/>
            <person name="Rehman B."/>
            <person name="Elkins T."/>
            <person name="Engels R."/>
            <person name="Wang S."/>
            <person name="Nielsen C.B."/>
            <person name="Butler J."/>
            <person name="Endrizzi M."/>
            <person name="Qui D."/>
            <person name="Ianakiev P."/>
            <person name="Bell-Pedersen D."/>
            <person name="Nelson M.A."/>
            <person name="Werner-Washburne M."/>
            <person name="Selitrennikoff C.P."/>
            <person name="Kinsey J.A."/>
            <person name="Braun E.L."/>
            <person name="Zelter A."/>
            <person name="Schulte U."/>
            <person name="Kothe G.O."/>
            <person name="Jedd G."/>
            <person name="Mewes W."/>
            <person name="Staben C."/>
            <person name="Marcotte E."/>
            <person name="Greenberg D."/>
            <person name="Roy A."/>
            <person name="Foley K."/>
            <person name="Naylor J."/>
            <person name="Stange-Thomann N."/>
            <person name="Barrett R."/>
            <person name="Gnerre S."/>
            <person name="Kamal M."/>
            <person name="Kamvysselis M."/>
            <person name="Mauceli E."/>
            <person name="Bielke C."/>
            <person name="Rudd S."/>
            <person name="Frishman D."/>
            <person name="Krystofova S."/>
            <person name="Rasmussen C."/>
            <person name="Metzenberg R.L."/>
            <person name="Perkins D.D."/>
            <person name="Kroken S."/>
            <person name="Cogoni C."/>
            <person name="Macino G."/>
            <person name="Catcheside D."/>
            <person name="Li W."/>
            <person name="Pratt R.J."/>
            <person name="Osmani S.A."/>
            <person name="DeSouza C.P."/>
            <person name="Glass L."/>
            <person name="Orbach M.J."/>
            <person name="Berglund J.A."/>
            <person name="Voelker R."/>
            <person name="Yarden O."/>
            <person name="Plamann M."/>
            <person name="Seiler S."/>
            <person name="Dunlap J."/>
            <person name="Radford A."/>
            <person name="Aramayo R."/>
            <person name="Natvig D.O."/>
            <person name="Alex L.A."/>
            <person name="Mannhaupt G."/>
            <person name="Ebbole D.J."/>
            <person name="Freitag M."/>
            <person name="Paulsen I."/>
            <person name="Sachs M.S."/>
            <person name="Lander E.S."/>
            <person name="Nusbaum C."/>
            <person name="Birren B."/>
        </authorList>
    </citation>
    <scope>NUCLEOTIDE SEQUENCE [LARGE SCALE GENOMIC DNA]</scope>
    <source>
        <strain evidence="3">ATCC 24698 / 74-OR23-1A / CBS 708.71 / DSM 1257 / FGSC 987</strain>
    </source>
</reference>
<dbReference type="EMBL" id="CM002240">
    <property type="protein sequence ID" value="EAA32200.1"/>
    <property type="molecule type" value="Genomic_DNA"/>
</dbReference>
<organism evidence="2 3">
    <name type="scientific">Neurospora crassa (strain ATCC 24698 / 74-OR23-1A / CBS 708.71 / DSM 1257 / FGSC 987)</name>
    <dbReference type="NCBI Taxonomy" id="367110"/>
    <lineage>
        <taxon>Eukaryota</taxon>
        <taxon>Fungi</taxon>
        <taxon>Dikarya</taxon>
        <taxon>Ascomycota</taxon>
        <taxon>Pezizomycotina</taxon>
        <taxon>Sordariomycetes</taxon>
        <taxon>Sordariomycetidae</taxon>
        <taxon>Sordariales</taxon>
        <taxon>Sordariaceae</taxon>
        <taxon>Neurospora</taxon>
    </lineage>
</organism>
<feature type="transmembrane region" description="Helical" evidence="1">
    <location>
        <begin position="46"/>
        <end position="66"/>
    </location>
</feature>
<dbReference type="Proteomes" id="UP000001805">
    <property type="component" value="Chromosome 2, Linkage Group V"/>
</dbReference>
<evidence type="ECO:0000313" key="3">
    <source>
        <dbReference type="Proteomes" id="UP000001805"/>
    </source>
</evidence>
<dbReference type="VEuPathDB" id="FungiDB:NCU01350"/>
<dbReference type="GeneID" id="3877527"/>
<evidence type="ECO:0000313" key="2">
    <source>
        <dbReference type="EMBL" id="EAA32200.1"/>
    </source>
</evidence>